<dbReference type="InterPro" id="IPR008503">
    <property type="entry name" value="Asp_endopeptidase"/>
</dbReference>
<evidence type="ECO:0000313" key="3">
    <source>
        <dbReference type="EMBL" id="AWB35666.1"/>
    </source>
</evidence>
<dbReference type="PANTHER" id="PTHR38037">
    <property type="entry name" value="ZN_PROTEASE DOMAIN-CONTAINING PROTEIN"/>
    <property type="match status" value="1"/>
</dbReference>
<dbReference type="Gene3D" id="2.40.70.10">
    <property type="entry name" value="Acid Proteases"/>
    <property type="match status" value="1"/>
</dbReference>
<dbReference type="OrthoDB" id="8546610at2"/>
<name>A0A2R4XPD4_9BURK</name>
<accession>A0A2R4XPD4</accession>
<sequence length="167" mass="18752">MSAAPVSAAGQASSDKPGKSVRTKDLAIAGYVENVKIFPENLTFESRMDTGATTSSLNALNQKRFERAGKEWIRFDVIDPENDNKKVTLEREIVRNVRILRHDGNHQRRPVVRIGFCIGSSYREGDVSLQDRTELSYQLLVGRNHMKNLVLIDSAHKHLLGPDCPRP</sequence>
<dbReference type="EMBL" id="CP028901">
    <property type="protein sequence ID" value="AWB35666.1"/>
    <property type="molecule type" value="Genomic_DNA"/>
</dbReference>
<dbReference type="InterPro" id="IPR021109">
    <property type="entry name" value="Peptidase_aspartic_dom_sf"/>
</dbReference>
<feature type="domain" description="Retropepsin-like aspartic endopeptidase" evidence="2">
    <location>
        <begin position="29"/>
        <end position="158"/>
    </location>
</feature>
<reference evidence="3 4" key="1">
    <citation type="submission" date="2018-04" db="EMBL/GenBank/DDBJ databases">
        <title>Bordetella sp. HZ20 isolated from seawater.</title>
        <authorList>
            <person name="Sun C."/>
        </authorList>
    </citation>
    <scope>NUCLEOTIDE SEQUENCE [LARGE SCALE GENOMIC DNA]</scope>
    <source>
        <strain evidence="3 4">HZ20</strain>
    </source>
</reference>
<dbReference type="Pfam" id="PF05618">
    <property type="entry name" value="Zn_protease"/>
    <property type="match status" value="1"/>
</dbReference>
<dbReference type="Proteomes" id="UP000244571">
    <property type="component" value="Chromosome"/>
</dbReference>
<dbReference type="KEGG" id="boz:DBV39_05700"/>
<evidence type="ECO:0000259" key="2">
    <source>
        <dbReference type="Pfam" id="PF05618"/>
    </source>
</evidence>
<organism evidence="3 4">
    <name type="scientific">Orrella marina</name>
    <dbReference type="NCBI Taxonomy" id="2163011"/>
    <lineage>
        <taxon>Bacteria</taxon>
        <taxon>Pseudomonadati</taxon>
        <taxon>Pseudomonadota</taxon>
        <taxon>Betaproteobacteria</taxon>
        <taxon>Burkholderiales</taxon>
        <taxon>Alcaligenaceae</taxon>
        <taxon>Orrella</taxon>
    </lineage>
</organism>
<dbReference type="PANTHER" id="PTHR38037:SF2">
    <property type="entry name" value="ATP-DEPENDENT ZINC PROTEASE DOMAIN-CONTAINING PROTEIN-RELATED"/>
    <property type="match status" value="1"/>
</dbReference>
<evidence type="ECO:0000313" key="4">
    <source>
        <dbReference type="Proteomes" id="UP000244571"/>
    </source>
</evidence>
<gene>
    <name evidence="3" type="ORF">DBV39_05700</name>
</gene>
<protein>
    <recommendedName>
        <fullName evidence="2">Retropepsin-like aspartic endopeptidase domain-containing protein</fullName>
    </recommendedName>
</protein>
<dbReference type="SUPFAM" id="SSF50630">
    <property type="entry name" value="Acid proteases"/>
    <property type="match status" value="1"/>
</dbReference>
<keyword evidence="4" id="KW-1185">Reference proteome</keyword>
<feature type="region of interest" description="Disordered" evidence="1">
    <location>
        <begin position="1"/>
        <end position="20"/>
    </location>
</feature>
<evidence type="ECO:0000256" key="1">
    <source>
        <dbReference type="SAM" id="MobiDB-lite"/>
    </source>
</evidence>
<proteinExistence type="predicted"/>
<dbReference type="AlphaFoldDB" id="A0A2R4XPD4"/>